<reference evidence="3" key="1">
    <citation type="submission" date="2022-07" db="EMBL/GenBank/DDBJ databases">
        <title>Phylogenomic reconstructions and comparative analyses of Kickxellomycotina fungi.</title>
        <authorList>
            <person name="Reynolds N.K."/>
            <person name="Stajich J.E."/>
            <person name="Barry K."/>
            <person name="Grigoriev I.V."/>
            <person name="Crous P."/>
            <person name="Smith M.E."/>
        </authorList>
    </citation>
    <scope>NUCLEOTIDE SEQUENCE</scope>
    <source>
        <strain evidence="3">NBRC 105413</strain>
    </source>
</reference>
<protein>
    <submittedName>
        <fullName evidence="3">Uncharacterized protein</fullName>
    </submittedName>
</protein>
<organism evidence="3 4">
    <name type="scientific">Coemansia asiatica</name>
    <dbReference type="NCBI Taxonomy" id="1052880"/>
    <lineage>
        <taxon>Eukaryota</taxon>
        <taxon>Fungi</taxon>
        <taxon>Fungi incertae sedis</taxon>
        <taxon>Zoopagomycota</taxon>
        <taxon>Kickxellomycotina</taxon>
        <taxon>Kickxellomycetes</taxon>
        <taxon>Kickxellales</taxon>
        <taxon>Kickxellaceae</taxon>
        <taxon>Coemansia</taxon>
    </lineage>
</organism>
<gene>
    <name evidence="3" type="ORF">LPJ64_004462</name>
</gene>
<proteinExistence type="predicted"/>
<evidence type="ECO:0000313" key="3">
    <source>
        <dbReference type="EMBL" id="KAJ1643799.1"/>
    </source>
</evidence>
<accession>A0A9W7XHV0</accession>
<feature type="compositionally biased region" description="Basic and acidic residues" evidence="1">
    <location>
        <begin position="131"/>
        <end position="140"/>
    </location>
</feature>
<feature type="compositionally biased region" description="Polar residues" evidence="1">
    <location>
        <begin position="319"/>
        <end position="335"/>
    </location>
</feature>
<feature type="compositionally biased region" description="Low complexity" evidence="1">
    <location>
        <begin position="191"/>
        <end position="210"/>
    </location>
</feature>
<comment type="caution">
    <text evidence="3">The sequence shown here is derived from an EMBL/GenBank/DDBJ whole genome shotgun (WGS) entry which is preliminary data.</text>
</comment>
<dbReference type="Proteomes" id="UP001145021">
    <property type="component" value="Unassembled WGS sequence"/>
</dbReference>
<evidence type="ECO:0000256" key="2">
    <source>
        <dbReference type="SAM" id="Phobius"/>
    </source>
</evidence>
<keyword evidence="2" id="KW-0812">Transmembrane</keyword>
<evidence type="ECO:0000256" key="1">
    <source>
        <dbReference type="SAM" id="MobiDB-lite"/>
    </source>
</evidence>
<feature type="region of interest" description="Disordered" evidence="1">
    <location>
        <begin position="43"/>
        <end position="91"/>
    </location>
</feature>
<dbReference type="EMBL" id="JANBOH010000219">
    <property type="protein sequence ID" value="KAJ1643799.1"/>
    <property type="molecule type" value="Genomic_DNA"/>
</dbReference>
<keyword evidence="2" id="KW-0472">Membrane</keyword>
<keyword evidence="2" id="KW-1133">Transmembrane helix</keyword>
<keyword evidence="4" id="KW-1185">Reference proteome</keyword>
<sequence length="361" mass="40316">MGGTIALVPSAIVGCIILGLIFYSKKIRRRKLKMTDADAYHAHCSGNPSTSSSSSYENFDEHQSTGKRSKHMSTDSERPETFYGPSGTDANDMALLNALKQQNEQNELARKREAGENEENDGTLEGGTHSGNRDSARDLHLMQSRFPRGIRPQRNDGEENEESSQNDGVQRRPNRGRARPGVQHDSSNNTQQQQQQQPMQMANEQQFQQPGFPPFTYDPNMVNPYVYAAQMQQANMYHPAYAYMANPYQQPMYHQPVAPPHQPTAPDNNRNGLEMYNDAISSFEEFANRRSRARRSNYRQSQAAVQDNGLLIDLGMSGQTQQHLDGSSSSHNNAPTHAGAAPSNPDVPPTYEQTIARDGHH</sequence>
<feature type="transmembrane region" description="Helical" evidence="2">
    <location>
        <begin position="6"/>
        <end position="24"/>
    </location>
</feature>
<dbReference type="AlphaFoldDB" id="A0A9W7XHV0"/>
<feature type="region of interest" description="Disordered" evidence="1">
    <location>
        <begin position="105"/>
        <end position="216"/>
    </location>
</feature>
<feature type="region of interest" description="Disordered" evidence="1">
    <location>
        <begin position="319"/>
        <end position="361"/>
    </location>
</feature>
<evidence type="ECO:0000313" key="4">
    <source>
        <dbReference type="Proteomes" id="UP001145021"/>
    </source>
</evidence>
<name>A0A9W7XHV0_9FUNG</name>